<proteinExistence type="predicted"/>
<dbReference type="AlphaFoldDB" id="A0A9W6SLU1"/>
<dbReference type="Gene3D" id="1.25.40.10">
    <property type="entry name" value="Tetratricopeptide repeat domain"/>
    <property type="match status" value="2"/>
</dbReference>
<dbReference type="InterPro" id="IPR024812">
    <property type="entry name" value="TPR_24"/>
</dbReference>
<dbReference type="EMBL" id="BSTX01000002">
    <property type="protein sequence ID" value="GLZ78166.1"/>
    <property type="molecule type" value="Genomic_DNA"/>
</dbReference>
<evidence type="ECO:0000313" key="1">
    <source>
        <dbReference type="EMBL" id="GLZ78166.1"/>
    </source>
</evidence>
<reference evidence="1" key="1">
    <citation type="submission" date="2023-03" db="EMBL/GenBank/DDBJ databases">
        <title>Actinorhabdospora filicis NBRC 111898.</title>
        <authorList>
            <person name="Ichikawa N."/>
            <person name="Sato H."/>
            <person name="Tonouchi N."/>
        </authorList>
    </citation>
    <scope>NUCLEOTIDE SEQUENCE</scope>
    <source>
        <strain evidence="1">NBRC 111898</strain>
    </source>
</reference>
<protein>
    <recommendedName>
        <fullName evidence="3">Tetratricopeptide repeat protein</fullName>
    </recommendedName>
</protein>
<evidence type="ECO:0000313" key="2">
    <source>
        <dbReference type="Proteomes" id="UP001165079"/>
    </source>
</evidence>
<dbReference type="SMART" id="SM00028">
    <property type="entry name" value="TPR"/>
    <property type="match status" value="7"/>
</dbReference>
<dbReference type="Pfam" id="PF13424">
    <property type="entry name" value="TPR_12"/>
    <property type="match status" value="1"/>
</dbReference>
<dbReference type="Pfam" id="PF13374">
    <property type="entry name" value="TPR_10"/>
    <property type="match status" value="2"/>
</dbReference>
<dbReference type="Proteomes" id="UP001165079">
    <property type="component" value="Unassembled WGS sequence"/>
</dbReference>
<dbReference type="InterPro" id="IPR019734">
    <property type="entry name" value="TPR_rpt"/>
</dbReference>
<gene>
    <name evidence="1" type="ORF">Afil01_29730</name>
</gene>
<comment type="caution">
    <text evidence="1">The sequence shown here is derived from an EMBL/GenBank/DDBJ whole genome shotgun (WGS) entry which is preliminary data.</text>
</comment>
<keyword evidence="2" id="KW-1185">Reference proteome</keyword>
<dbReference type="PANTHER" id="PTHR47050:SF1">
    <property type="entry name" value="TETRATRICOPEPTIDE REPEAT PROTEIN 24-LIKE"/>
    <property type="match status" value="1"/>
</dbReference>
<dbReference type="SUPFAM" id="SSF48452">
    <property type="entry name" value="TPR-like"/>
    <property type="match status" value="3"/>
</dbReference>
<name>A0A9W6SLU1_9ACTN</name>
<accession>A0A9W6SLU1</accession>
<sequence length="438" mass="46747">MEMMRVEPLQGKGNGPVRLAGTPAEEVFRNAPVTVAQLHLRLAREKGDVVGEVKALAFLSRSLLKIGQPGEALTSAQQASALAPRAGDQAAQAEALNALGTALAAHRRGDEAIAVLGQAIELFRRVGDGKQEAMALSDLCVQLLAANRHPEAVNVAQAAMPLVEHDPDQRAVALFNLGTALYGGRRYGEAVPVLQRAAQDWRALLAAHPDGDRDFFVSGEARMLARLGACLSGLGRVEEAVAAHRRAASLFDECGVYDEKARSMLEIGVALLGRDDVDPAIAALQEASADYADLGDARSELYARLNLASALSLVKRHQEAVDAGTRALELARSTDERSLMATALFDLAKSQMMVPGRMPDAVVCLEQALPIYQSLGDREKEVFTIYLLGAVLTDLDRAEEGVRHSQRAAELFAAMGNAGGEAGARRNLQIGLGKLNRR</sequence>
<evidence type="ECO:0008006" key="3">
    <source>
        <dbReference type="Google" id="ProtNLM"/>
    </source>
</evidence>
<organism evidence="1 2">
    <name type="scientific">Actinorhabdospora filicis</name>
    <dbReference type="NCBI Taxonomy" id="1785913"/>
    <lineage>
        <taxon>Bacteria</taxon>
        <taxon>Bacillati</taxon>
        <taxon>Actinomycetota</taxon>
        <taxon>Actinomycetes</taxon>
        <taxon>Micromonosporales</taxon>
        <taxon>Micromonosporaceae</taxon>
        <taxon>Actinorhabdospora</taxon>
    </lineage>
</organism>
<dbReference type="InterPro" id="IPR011990">
    <property type="entry name" value="TPR-like_helical_dom_sf"/>
</dbReference>
<dbReference type="PANTHER" id="PTHR47050">
    <property type="entry name" value="TETRATRICOPEPTIDE REPEAT PROTEIN 24"/>
    <property type="match status" value="1"/>
</dbReference>